<dbReference type="STRING" id="260086.SAMN05216207_1001467"/>
<sequence length="243" mass="23583">MSRNRRPLRTLAGVAGAVALSGLLLSGCGAGQLSQTAQQVAATNGLNASVGQVDLRDVQIAYPASPAGPAALYARGTSAPIRATLVNSGATADRLVSVSSPAASNVRIQGDATLPQDVALVSAGNSSLTPTNARSFQLVAEGLTQPIAAGTSVPMTFVFERAGSVTTDVPTAIPAEGAPGAEPERIPGAPGEHAGANSAETGVGGDGGGEAETPPVEQPGQEPSGVESAPGNEGSGSGGAAGN</sequence>
<dbReference type="Pfam" id="PF04314">
    <property type="entry name" value="PCuAC"/>
    <property type="match status" value="1"/>
</dbReference>
<dbReference type="Gene3D" id="2.60.40.1890">
    <property type="entry name" value="PCu(A)C copper chaperone"/>
    <property type="match status" value="1"/>
</dbReference>
<dbReference type="EMBL" id="FOUY01000001">
    <property type="protein sequence ID" value="SFM64468.1"/>
    <property type="molecule type" value="Genomic_DNA"/>
</dbReference>
<protein>
    <submittedName>
        <fullName evidence="3">Copper(I)-binding protein</fullName>
    </submittedName>
</protein>
<evidence type="ECO:0000313" key="4">
    <source>
        <dbReference type="Proteomes" id="UP000199614"/>
    </source>
</evidence>
<proteinExistence type="predicted"/>
<feature type="compositionally biased region" description="Gly residues" evidence="1">
    <location>
        <begin position="233"/>
        <end position="243"/>
    </location>
</feature>
<feature type="compositionally biased region" description="Low complexity" evidence="1">
    <location>
        <begin position="172"/>
        <end position="192"/>
    </location>
</feature>
<dbReference type="InterPro" id="IPR007410">
    <property type="entry name" value="LpqE-like"/>
</dbReference>
<accession>A0A1I4SIX7</accession>
<dbReference type="InterPro" id="IPR036182">
    <property type="entry name" value="PCuAC_sf"/>
</dbReference>
<dbReference type="RefSeq" id="WP_143105224.1">
    <property type="nucleotide sequence ID" value="NZ_FOUY01000001.1"/>
</dbReference>
<reference evidence="3 4" key="1">
    <citation type="submission" date="2016-10" db="EMBL/GenBank/DDBJ databases">
        <authorList>
            <person name="de Groot N.N."/>
        </authorList>
    </citation>
    <scope>NUCLEOTIDE SEQUENCE [LARGE SCALE GENOMIC DNA]</scope>
    <source>
        <strain evidence="3 4">CGMCC 4.1877</strain>
    </source>
</reference>
<evidence type="ECO:0000256" key="2">
    <source>
        <dbReference type="SAM" id="SignalP"/>
    </source>
</evidence>
<name>A0A1I4SIX7_PSUAM</name>
<dbReference type="PROSITE" id="PS51257">
    <property type="entry name" value="PROKAR_LIPOPROTEIN"/>
    <property type="match status" value="1"/>
</dbReference>
<keyword evidence="2" id="KW-0732">Signal</keyword>
<dbReference type="OrthoDB" id="5188566at2"/>
<keyword evidence="4" id="KW-1185">Reference proteome</keyword>
<feature type="region of interest" description="Disordered" evidence="1">
    <location>
        <begin position="170"/>
        <end position="243"/>
    </location>
</feature>
<evidence type="ECO:0000313" key="3">
    <source>
        <dbReference type="EMBL" id="SFM64468.1"/>
    </source>
</evidence>
<feature type="signal peptide" evidence="2">
    <location>
        <begin position="1"/>
        <end position="30"/>
    </location>
</feature>
<gene>
    <name evidence="3" type="ORF">SAMN05216207_1001467</name>
</gene>
<dbReference type="Proteomes" id="UP000199614">
    <property type="component" value="Unassembled WGS sequence"/>
</dbReference>
<organism evidence="3 4">
    <name type="scientific">Pseudonocardia ammonioxydans</name>
    <dbReference type="NCBI Taxonomy" id="260086"/>
    <lineage>
        <taxon>Bacteria</taxon>
        <taxon>Bacillati</taxon>
        <taxon>Actinomycetota</taxon>
        <taxon>Actinomycetes</taxon>
        <taxon>Pseudonocardiales</taxon>
        <taxon>Pseudonocardiaceae</taxon>
        <taxon>Pseudonocardia</taxon>
    </lineage>
</organism>
<dbReference type="SUPFAM" id="SSF110087">
    <property type="entry name" value="DR1885-like metal-binding protein"/>
    <property type="match status" value="1"/>
</dbReference>
<feature type="chain" id="PRO_5039296695" evidence="2">
    <location>
        <begin position="31"/>
        <end position="243"/>
    </location>
</feature>
<dbReference type="AlphaFoldDB" id="A0A1I4SIX7"/>
<evidence type="ECO:0000256" key="1">
    <source>
        <dbReference type="SAM" id="MobiDB-lite"/>
    </source>
</evidence>